<sequence>MLRRVHAGFLEAVEGSVGLPYELTDPVRAGGKEGLSPYVSDAGRQVRVIGVAGRPPHHVDQPGREIVSAEFLGHGINGPRCRHDEARGFLSLAAGGRVQVRQRVSEKFGALRRDQAVLGCEAKADSRQQ</sequence>
<comment type="caution">
    <text evidence="1">The sequence shown here is derived from an EMBL/GenBank/DDBJ whole genome shotgun (WGS) entry which is preliminary data.</text>
</comment>
<keyword evidence="2" id="KW-1185">Reference proteome</keyword>
<organism evidence="1 2">
    <name type="scientific">Streptomyces nojiriensis</name>
    <dbReference type="NCBI Taxonomy" id="66374"/>
    <lineage>
        <taxon>Bacteria</taxon>
        <taxon>Bacillati</taxon>
        <taxon>Actinomycetota</taxon>
        <taxon>Actinomycetes</taxon>
        <taxon>Kitasatosporales</taxon>
        <taxon>Streptomycetaceae</taxon>
        <taxon>Streptomyces</taxon>
    </lineage>
</organism>
<proteinExistence type="predicted"/>
<dbReference type="Proteomes" id="UP000613974">
    <property type="component" value="Unassembled WGS sequence"/>
</dbReference>
<dbReference type="EMBL" id="BNEC01000005">
    <property type="protein sequence ID" value="GHI74317.1"/>
    <property type="molecule type" value="Genomic_DNA"/>
</dbReference>
<evidence type="ECO:0000313" key="2">
    <source>
        <dbReference type="Proteomes" id="UP000613974"/>
    </source>
</evidence>
<protein>
    <submittedName>
        <fullName evidence="1">Uncharacterized protein</fullName>
    </submittedName>
</protein>
<gene>
    <name evidence="1" type="ORF">Snoj_82350</name>
</gene>
<evidence type="ECO:0000313" key="1">
    <source>
        <dbReference type="EMBL" id="GHI74317.1"/>
    </source>
</evidence>
<reference evidence="2" key="1">
    <citation type="submission" date="2023-07" db="EMBL/GenBank/DDBJ databases">
        <title>Whole genome shotgun sequence of Streptomyces nojiriensis NBRC 13794.</title>
        <authorList>
            <person name="Komaki H."/>
            <person name="Tamura T."/>
        </authorList>
    </citation>
    <scope>NUCLEOTIDE SEQUENCE [LARGE SCALE GENOMIC DNA]</scope>
    <source>
        <strain evidence="2">NBRC 13794</strain>
    </source>
</reference>
<accession>A0ABQ3T1Q9</accession>
<name>A0ABQ3T1Q9_9ACTN</name>